<keyword evidence="4" id="KW-0547">Nucleotide-binding</keyword>
<dbReference type="SUPFAM" id="SSF56235">
    <property type="entry name" value="N-terminal nucleophile aminohydrolases (Ntn hydrolases)"/>
    <property type="match status" value="1"/>
</dbReference>
<dbReference type="EMBL" id="CP011367">
    <property type="protein sequence ID" value="AKJ93911.1"/>
    <property type="molecule type" value="Genomic_DNA"/>
</dbReference>
<dbReference type="CDD" id="cd01991">
    <property type="entry name" value="Asn_synthase_B_C"/>
    <property type="match status" value="1"/>
</dbReference>
<dbReference type="PANTHER" id="PTHR43284:SF1">
    <property type="entry name" value="ASPARAGINE SYNTHETASE"/>
    <property type="match status" value="1"/>
</dbReference>
<evidence type="ECO:0000256" key="3">
    <source>
        <dbReference type="ARBA" id="ARBA00012737"/>
    </source>
</evidence>
<evidence type="ECO:0000259" key="8">
    <source>
        <dbReference type="Pfam" id="PF00733"/>
    </source>
</evidence>
<evidence type="ECO:0000256" key="1">
    <source>
        <dbReference type="ARBA" id="ARBA00005187"/>
    </source>
</evidence>
<dbReference type="GO" id="GO:0006529">
    <property type="term" value="P:asparagine biosynthetic process"/>
    <property type="evidence" value="ECO:0007669"/>
    <property type="project" value="InterPro"/>
</dbReference>
<keyword evidence="5" id="KW-0067">ATP-binding</keyword>
<dbReference type="InterPro" id="IPR014729">
    <property type="entry name" value="Rossmann-like_a/b/a_fold"/>
</dbReference>
<dbReference type="InterPro" id="IPR006426">
    <property type="entry name" value="Asn_synth_AEB"/>
</dbReference>
<dbReference type="STRING" id="106634.TVD_00385"/>
<dbReference type="KEGG" id="tvr:TVD_00385"/>
<proteinExistence type="inferred from homology"/>
<organism evidence="10 11">
    <name type="scientific">Thioalkalivibrio versutus</name>
    <dbReference type="NCBI Taxonomy" id="106634"/>
    <lineage>
        <taxon>Bacteria</taxon>
        <taxon>Pseudomonadati</taxon>
        <taxon>Pseudomonadota</taxon>
        <taxon>Gammaproteobacteria</taxon>
        <taxon>Chromatiales</taxon>
        <taxon>Ectothiorhodospiraceae</taxon>
        <taxon>Thioalkalivibrio</taxon>
    </lineage>
</organism>
<sequence>MAGLCGWFAVNAASPAGALEAQGQALPGLSGAPDAQCTNRLGGCRVRGGWIAQDADVIAAITGHPQWRDPALARRAREHDPAQALLEAWRQHGTGLFEQVGGDYALAIVDSGHGRLVAGIDRLGQTPLHFAHLDGGVAFGTSAGCVAAHPAVATEVTREGLYHYCFFHMLPAPVSLFSGLEKLPGAHRLTHNGDRAEVSRYWRPRFEEDSAATPEALEHALHEHAQAAVERRADTPRPGAFLSGGLDSSTVAGMLAGMHPGADSFSIGFDAPGYDEMEYARIASRHFGTQAHEYYVTPEDVVDAVPRIAGSYDEPFGNSSALPAYFCARMAADAGITRLLAGDGGDELFAGNARYAKQGVFEHWGRIPAPLRHHLLDPLFTRLPRGLPLAGKARSYVEQARIPLPDRLQTYNYLHRLAPETMFAPEFLAAVDSEAPWELMRGIYAQPQSASSLNRMMYLDWQQTLADNDLRKVTGMCQLAGVDVAFPMLDDDLVEFSCRVPSDLKLKKGRLRHFYKEAFTGFLPDAIIDKKKHGFGLPFGVWMQEHAPLRELAYDSLLRLKGRNFLRDDFIDELIRLHREGHAAYYGDFVWILMMLDLWLESHPAARLA</sequence>
<dbReference type="GO" id="GO:0005524">
    <property type="term" value="F:ATP binding"/>
    <property type="evidence" value="ECO:0007669"/>
    <property type="project" value="UniProtKB-KW"/>
</dbReference>
<dbReference type="Proteomes" id="UP000064201">
    <property type="component" value="Chromosome"/>
</dbReference>
<comment type="similarity">
    <text evidence="2">Belongs to the asparagine synthetase family.</text>
</comment>
<dbReference type="PANTHER" id="PTHR43284">
    <property type="entry name" value="ASPARAGINE SYNTHETASE (GLUTAMINE-HYDROLYZING)"/>
    <property type="match status" value="1"/>
</dbReference>
<evidence type="ECO:0000259" key="9">
    <source>
        <dbReference type="Pfam" id="PF13537"/>
    </source>
</evidence>
<dbReference type="PIRSF" id="PIRSF001589">
    <property type="entry name" value="Asn_synthetase_glu-h"/>
    <property type="match status" value="1"/>
</dbReference>
<dbReference type="SUPFAM" id="SSF52402">
    <property type="entry name" value="Adenine nucleotide alpha hydrolases-like"/>
    <property type="match status" value="1"/>
</dbReference>
<dbReference type="GO" id="GO:0004066">
    <property type="term" value="F:asparagine synthase (glutamine-hydrolyzing) activity"/>
    <property type="evidence" value="ECO:0007669"/>
    <property type="project" value="UniProtKB-EC"/>
</dbReference>
<dbReference type="PATRIC" id="fig|106634.4.peg.78"/>
<dbReference type="InterPro" id="IPR051786">
    <property type="entry name" value="ASN_synthetase/amidase"/>
</dbReference>
<dbReference type="Gene3D" id="3.40.50.620">
    <property type="entry name" value="HUPs"/>
    <property type="match status" value="2"/>
</dbReference>
<evidence type="ECO:0000256" key="2">
    <source>
        <dbReference type="ARBA" id="ARBA00005752"/>
    </source>
</evidence>
<dbReference type="Pfam" id="PF00733">
    <property type="entry name" value="Asn_synthase"/>
    <property type="match status" value="1"/>
</dbReference>
<comment type="pathway">
    <text evidence="1">Amino-acid biosynthesis; L-asparagine biosynthesis; L-asparagine from L-aspartate (L-Gln route): step 1/1.</text>
</comment>
<feature type="site" description="Important for beta-aspartyl-AMP intermediate formation" evidence="7">
    <location>
        <position position="343"/>
    </location>
</feature>
<name>A0A0G3G4X4_9GAMM</name>
<feature type="domain" description="Glutamine amidotransferase type-2" evidence="9">
    <location>
        <begin position="77"/>
        <end position="143"/>
    </location>
</feature>
<gene>
    <name evidence="10" type="ORF">TVD_00385</name>
</gene>
<dbReference type="InterPro" id="IPR001962">
    <property type="entry name" value="Asn_synthase"/>
</dbReference>
<dbReference type="InterPro" id="IPR029055">
    <property type="entry name" value="Ntn_hydrolases_N"/>
</dbReference>
<accession>A0A0G3G4X4</accession>
<feature type="domain" description="Asparagine synthetase" evidence="8">
    <location>
        <begin position="224"/>
        <end position="601"/>
    </location>
</feature>
<dbReference type="AlphaFoldDB" id="A0A0G3G4X4"/>
<comment type="catalytic activity">
    <reaction evidence="6">
        <text>L-aspartate + L-glutamine + ATP + H2O = L-asparagine + L-glutamate + AMP + diphosphate + H(+)</text>
        <dbReference type="Rhea" id="RHEA:12228"/>
        <dbReference type="ChEBI" id="CHEBI:15377"/>
        <dbReference type="ChEBI" id="CHEBI:15378"/>
        <dbReference type="ChEBI" id="CHEBI:29985"/>
        <dbReference type="ChEBI" id="CHEBI:29991"/>
        <dbReference type="ChEBI" id="CHEBI:30616"/>
        <dbReference type="ChEBI" id="CHEBI:33019"/>
        <dbReference type="ChEBI" id="CHEBI:58048"/>
        <dbReference type="ChEBI" id="CHEBI:58359"/>
        <dbReference type="ChEBI" id="CHEBI:456215"/>
        <dbReference type="EC" id="6.3.5.4"/>
    </reaction>
</comment>
<dbReference type="Pfam" id="PF13537">
    <property type="entry name" value="GATase_7"/>
    <property type="match status" value="1"/>
</dbReference>
<evidence type="ECO:0000256" key="4">
    <source>
        <dbReference type="ARBA" id="ARBA00022741"/>
    </source>
</evidence>
<dbReference type="GO" id="GO:0005829">
    <property type="term" value="C:cytosol"/>
    <property type="evidence" value="ECO:0007669"/>
    <property type="project" value="TreeGrafter"/>
</dbReference>
<dbReference type="RefSeq" id="WP_047250499.1">
    <property type="nucleotide sequence ID" value="NZ_CP011367.1"/>
</dbReference>
<keyword evidence="11" id="KW-1185">Reference proteome</keyword>
<reference evidence="10 11" key="1">
    <citation type="submission" date="2015-04" db="EMBL/GenBank/DDBJ databases">
        <title>Complete Sequence for the Genome of the Thioalkalivibrio versutus D301.</title>
        <authorList>
            <person name="Mu T."/>
            <person name="Zhou J."/>
            <person name="Xu X."/>
        </authorList>
    </citation>
    <scope>NUCLEOTIDE SEQUENCE [LARGE SCALE GENOMIC DNA]</scope>
    <source>
        <strain evidence="10 11">D301</strain>
    </source>
</reference>
<evidence type="ECO:0000256" key="7">
    <source>
        <dbReference type="PIRSR" id="PIRSR001589-3"/>
    </source>
</evidence>
<dbReference type="EC" id="6.3.5.4" evidence="3"/>
<evidence type="ECO:0000256" key="6">
    <source>
        <dbReference type="ARBA" id="ARBA00048741"/>
    </source>
</evidence>
<dbReference type="InterPro" id="IPR017932">
    <property type="entry name" value="GATase_2_dom"/>
</dbReference>
<protein>
    <recommendedName>
        <fullName evidence="3">asparagine synthase (glutamine-hydrolyzing)</fullName>
        <ecNumber evidence="3">6.3.5.4</ecNumber>
    </recommendedName>
</protein>
<evidence type="ECO:0000313" key="10">
    <source>
        <dbReference type="EMBL" id="AKJ93911.1"/>
    </source>
</evidence>
<dbReference type="Gene3D" id="3.60.20.10">
    <property type="entry name" value="Glutamine Phosphoribosylpyrophosphate, subunit 1, domain 1"/>
    <property type="match status" value="1"/>
</dbReference>
<evidence type="ECO:0000256" key="5">
    <source>
        <dbReference type="ARBA" id="ARBA00022840"/>
    </source>
</evidence>
<evidence type="ECO:0000313" key="11">
    <source>
        <dbReference type="Proteomes" id="UP000064201"/>
    </source>
</evidence>